<proteinExistence type="predicted"/>
<protein>
    <submittedName>
        <fullName evidence="2">Uncharacterized protein</fullName>
    </submittedName>
</protein>
<reference evidence="2 3" key="1">
    <citation type="submission" date="2016-02" db="EMBL/GenBank/DDBJ databases">
        <title>Genome analysis of coral dinoflagellate symbionts highlights evolutionary adaptations to a symbiotic lifestyle.</title>
        <authorList>
            <person name="Aranda M."/>
            <person name="Li Y."/>
            <person name="Liew Y.J."/>
            <person name="Baumgarten S."/>
            <person name="Simakov O."/>
            <person name="Wilson M."/>
            <person name="Piel J."/>
            <person name="Ashoor H."/>
            <person name="Bougouffa S."/>
            <person name="Bajic V.B."/>
            <person name="Ryu T."/>
            <person name="Ravasi T."/>
            <person name="Bayer T."/>
            <person name="Micklem G."/>
            <person name="Kim H."/>
            <person name="Bhak J."/>
            <person name="Lajeunesse T.C."/>
            <person name="Voolstra C.R."/>
        </authorList>
    </citation>
    <scope>NUCLEOTIDE SEQUENCE [LARGE SCALE GENOMIC DNA]</scope>
    <source>
        <strain evidence="2 3">CCMP2467</strain>
    </source>
</reference>
<dbReference type="EMBL" id="LSRX01000141">
    <property type="protein sequence ID" value="OLQ07329.1"/>
    <property type="molecule type" value="Genomic_DNA"/>
</dbReference>
<dbReference type="AlphaFoldDB" id="A0A1Q9EIR7"/>
<dbReference type="GO" id="GO:0050821">
    <property type="term" value="P:protein stabilization"/>
    <property type="evidence" value="ECO:0007669"/>
    <property type="project" value="InterPro"/>
</dbReference>
<dbReference type="OrthoDB" id="414669at2759"/>
<evidence type="ECO:0000313" key="2">
    <source>
        <dbReference type="EMBL" id="OLQ07329.1"/>
    </source>
</evidence>
<dbReference type="GO" id="GO:0015979">
    <property type="term" value="P:photosynthesis"/>
    <property type="evidence" value="ECO:0007669"/>
    <property type="project" value="InterPro"/>
</dbReference>
<accession>A0A1Q9EIR7</accession>
<name>A0A1Q9EIR7_SYMMI</name>
<dbReference type="GO" id="GO:0042301">
    <property type="term" value="F:phosphate ion binding"/>
    <property type="evidence" value="ECO:0007669"/>
    <property type="project" value="InterPro"/>
</dbReference>
<dbReference type="Proteomes" id="UP000186817">
    <property type="component" value="Unassembled WGS sequence"/>
</dbReference>
<dbReference type="InterPro" id="IPR011041">
    <property type="entry name" value="Quinoprot_gluc/sorb_DH_b-prop"/>
</dbReference>
<gene>
    <name evidence="2" type="ORF">AK812_SmicGene9276</name>
</gene>
<feature type="region of interest" description="Disordered" evidence="1">
    <location>
        <begin position="80"/>
        <end position="102"/>
    </location>
</feature>
<dbReference type="SUPFAM" id="SSF161025">
    <property type="entry name" value="Photosystem II 10 kDa phosphoprotein PsbH"/>
    <property type="match status" value="1"/>
</dbReference>
<dbReference type="InterPro" id="IPR036863">
    <property type="entry name" value="PSII_PsbH_sf"/>
</dbReference>
<sequence>METKTLSLTRSIFFWMRRFFATSPQSHQSRLKLLLKLQLAPLKPSILILIASQRVRQALPFRKQVGTAVIRADAAPLRAGPRAAQGPEIRPTGGKSSRLPGLSTRCAARGRMDNIWKAHSPSRLGDGAEVLAPDKEHWLHRGQIVDEYAEGQTLPPGYRVVELRSGKAFALPEARLVPWRGYPQRLLAGCQGSGKQTPDLPCAVWRCEIWTEGLFSLLFWALGWLETEAAASSQATNLLIDWTDPRILLHGGGERYANNAWNHFFEQPAEEGLSMQSLEAAEDNGRLKIVVRFGMPWFKKFGEFRGADEGNGDLQGIRGGRLDQAAAWAGREAMRRWIRVRPNIRQRVEAWCDAQQDVARSLAVHIRRTDKLEQCRSNQWSEKELAMQIRAFCSSLALPCVFLCSDDVSLKRQLARQLGRDGLRVLSFEALLSSGGLPSHKDEKLDRRQNAEDVLVEVLIMSRCAALLSTYSNVSVAAIYFSEPGFPFFMFGDSLPEGSRAAPVASYGGFRSSLACYCRVARQVNVAAAAEVKYETDMPAENGVYPVGNAKRTAPYGERDPLPEGYGIRTGLSDLLKPLNAEAGVVAKEDSIPTVLVMVTGIVLLFLFYLLLLLLDNQSVLLPPEDEFDEYVQNFLPYFFFGEKCLSSSSMAVTQAKMRPPASLREFNEKNAKLYDARRASLKYPSSGLAAGNEWDFAQASFREMTPPGAELQLPLPQDFVQGAIFFTSAHTGDLVRLDCKADGCSKPLAIAAGLETYSGLVPWSGQLVAATKSHKLVQVDPWCQDSSCPLKTLVDVEHALGELMGPHGNFSLGGITWCQDSLFVVFGAATRPGPSGVMRCANCSVGHDCTSSCSLVDGGRAAGKGSQELSGFAAGIACMGDRVLVTDNSNFRVQAIPAGCAKAPCEIDTFAQGLKWPLGIAVVSGGSRVLVTLDEGIKSLHSDGSSLANFSYRGDTGGLCEGDGKVLAVDGSTGNILSFDPACDANCAASLIWNSTGSTARSVGLIAYMPHQLRDSPAIFL</sequence>
<organism evidence="2 3">
    <name type="scientific">Symbiodinium microadriaticum</name>
    <name type="common">Dinoflagellate</name>
    <name type="synonym">Zooxanthella microadriatica</name>
    <dbReference type="NCBI Taxonomy" id="2951"/>
    <lineage>
        <taxon>Eukaryota</taxon>
        <taxon>Sar</taxon>
        <taxon>Alveolata</taxon>
        <taxon>Dinophyceae</taxon>
        <taxon>Suessiales</taxon>
        <taxon>Symbiodiniaceae</taxon>
        <taxon>Symbiodinium</taxon>
    </lineage>
</organism>
<keyword evidence="3" id="KW-1185">Reference proteome</keyword>
<dbReference type="Gene3D" id="1.20.5.880">
    <property type="entry name" value="Photosystem II reaction center protein H"/>
    <property type="match status" value="1"/>
</dbReference>
<dbReference type="CDD" id="cd11296">
    <property type="entry name" value="O-FucT_like"/>
    <property type="match status" value="1"/>
</dbReference>
<evidence type="ECO:0000313" key="3">
    <source>
        <dbReference type="Proteomes" id="UP000186817"/>
    </source>
</evidence>
<dbReference type="SUPFAM" id="SSF50952">
    <property type="entry name" value="Soluble quinoprotein glucose dehydrogenase"/>
    <property type="match status" value="1"/>
</dbReference>
<dbReference type="Gene3D" id="3.40.50.11350">
    <property type="match status" value="1"/>
</dbReference>
<comment type="caution">
    <text evidence="2">The sequence shown here is derived from an EMBL/GenBank/DDBJ whole genome shotgun (WGS) entry which is preliminary data.</text>
</comment>
<dbReference type="GO" id="GO:0009523">
    <property type="term" value="C:photosystem II"/>
    <property type="evidence" value="ECO:0007669"/>
    <property type="project" value="InterPro"/>
</dbReference>
<evidence type="ECO:0000256" key="1">
    <source>
        <dbReference type="SAM" id="MobiDB-lite"/>
    </source>
</evidence>